<proteinExistence type="predicted"/>
<dbReference type="EMBL" id="CCAZ020000001">
    <property type="protein sequence ID" value="CEG08749.1"/>
    <property type="molecule type" value="Genomic_DNA"/>
</dbReference>
<dbReference type="Proteomes" id="UP000035762">
    <property type="component" value="Unassembled WGS sequence"/>
</dbReference>
<accession>A0A090MT12</accession>
<protein>
    <submittedName>
        <fullName evidence="1">Uncharacterized protein</fullName>
    </submittedName>
</protein>
<keyword evidence="2" id="KW-1185">Reference proteome</keyword>
<dbReference type="RefSeq" id="WP_048756609.1">
    <property type="nucleotide sequence ID" value="NZ_CCAZ020000001.1"/>
</dbReference>
<sequence length="117" mass="13333">MPEIIYEFSELPLLIDLGTEGGLVNGSAEVGYIVSNGDWYIRKIYLDGYTPVKNGCVFERKSVEVEQGQLYDIIAGRLYGEWHDRVQEKVNQQIASDCSVAHVWDHSRDLMKHARAM</sequence>
<reference evidence="1 2" key="1">
    <citation type="journal article" date="2014" name="Genome Announc.">
        <title>Genome Sequence of Afipia felis Strain 76713, Isolated in Hospital Water Using an Amoeba Co-Culture Procedure.</title>
        <authorList>
            <person name="Benamar S."/>
            <person name="La Scola B."/>
            <person name="Croce O."/>
        </authorList>
    </citation>
    <scope>NUCLEOTIDE SEQUENCE [LARGE SCALE GENOMIC DNA]</scope>
    <source>
        <strain evidence="1 2">76713</strain>
    </source>
</reference>
<dbReference type="AlphaFoldDB" id="A0A090MT12"/>
<organism evidence="1 2">
    <name type="scientific">Afipia felis</name>
    <name type="common">Cat scratch disease bacillus</name>
    <dbReference type="NCBI Taxonomy" id="1035"/>
    <lineage>
        <taxon>Bacteria</taxon>
        <taxon>Pseudomonadati</taxon>
        <taxon>Pseudomonadota</taxon>
        <taxon>Alphaproteobacteria</taxon>
        <taxon>Hyphomicrobiales</taxon>
        <taxon>Nitrobacteraceae</taxon>
        <taxon>Afipia</taxon>
    </lineage>
</organism>
<comment type="caution">
    <text evidence="1">The sequence shown here is derived from an EMBL/GenBank/DDBJ whole genome shotgun (WGS) entry which is preliminary data.</text>
</comment>
<gene>
    <name evidence="1" type="ORF">BN961_02167</name>
</gene>
<evidence type="ECO:0000313" key="1">
    <source>
        <dbReference type="EMBL" id="CEG08749.1"/>
    </source>
</evidence>
<evidence type="ECO:0000313" key="2">
    <source>
        <dbReference type="Proteomes" id="UP000035762"/>
    </source>
</evidence>
<dbReference type="STRING" id="1035.BN961_02167"/>
<name>A0A090MT12_AFIFE</name>